<reference evidence="1" key="1">
    <citation type="journal article" date="2014" name="Front. Microbiol.">
        <title>High frequency of phylogenetically diverse reductive dehalogenase-homologous genes in deep subseafloor sedimentary metagenomes.</title>
        <authorList>
            <person name="Kawai M."/>
            <person name="Futagami T."/>
            <person name="Toyoda A."/>
            <person name="Takaki Y."/>
            <person name="Nishi S."/>
            <person name="Hori S."/>
            <person name="Arai W."/>
            <person name="Tsubouchi T."/>
            <person name="Morono Y."/>
            <person name="Uchiyama I."/>
            <person name="Ito T."/>
            <person name="Fujiyama A."/>
            <person name="Inagaki F."/>
            <person name="Takami H."/>
        </authorList>
    </citation>
    <scope>NUCLEOTIDE SEQUENCE</scope>
    <source>
        <strain evidence="1">Expedition CK06-06</strain>
    </source>
</reference>
<proteinExistence type="predicted"/>
<dbReference type="AlphaFoldDB" id="X1LVS4"/>
<accession>X1LVS4</accession>
<organism evidence="1">
    <name type="scientific">marine sediment metagenome</name>
    <dbReference type="NCBI Taxonomy" id="412755"/>
    <lineage>
        <taxon>unclassified sequences</taxon>
        <taxon>metagenomes</taxon>
        <taxon>ecological metagenomes</taxon>
    </lineage>
</organism>
<evidence type="ECO:0000313" key="1">
    <source>
        <dbReference type="EMBL" id="GAI06500.1"/>
    </source>
</evidence>
<sequence length="109" mass="12524">MSEDKSRWVCHTCKTIYTVGIPPSIQNQLNGLPPSVDLLRTTIRCIETVFDRWGFGRTVNSVVPHLKECMLWRQRHKGHKTEILPHGIIPPLDYKAEVKFTDKEIEAAV</sequence>
<gene>
    <name evidence="1" type="ORF">S06H3_17341</name>
</gene>
<comment type="caution">
    <text evidence="1">The sequence shown here is derived from an EMBL/GenBank/DDBJ whole genome shotgun (WGS) entry which is preliminary data.</text>
</comment>
<protein>
    <submittedName>
        <fullName evidence="1">Uncharacterized protein</fullName>
    </submittedName>
</protein>
<dbReference type="EMBL" id="BARV01008660">
    <property type="protein sequence ID" value="GAI06500.1"/>
    <property type="molecule type" value="Genomic_DNA"/>
</dbReference>
<name>X1LVS4_9ZZZZ</name>